<keyword evidence="1" id="KW-0812">Transmembrane</keyword>
<accession>A0A1Z4LZP8</accession>
<keyword evidence="2" id="KW-0378">Hydrolase</keyword>
<gene>
    <name evidence="2" type="ORF">NIES267_60880</name>
</gene>
<proteinExistence type="predicted"/>
<dbReference type="Proteomes" id="UP000218418">
    <property type="component" value="Chromosome"/>
</dbReference>
<dbReference type="InterPro" id="IPR023346">
    <property type="entry name" value="Lysozyme-like_dom_sf"/>
</dbReference>
<dbReference type="Gene3D" id="1.10.530.10">
    <property type="match status" value="1"/>
</dbReference>
<protein>
    <submittedName>
        <fullName evidence="2">Family 24 glycoside hydrolase</fullName>
    </submittedName>
</protein>
<keyword evidence="3" id="KW-1185">Reference proteome</keyword>
<dbReference type="EMBL" id="AP018227">
    <property type="protein sequence ID" value="BAY86578.1"/>
    <property type="molecule type" value="Genomic_DNA"/>
</dbReference>
<reference evidence="2 3" key="1">
    <citation type="submission" date="2017-06" db="EMBL/GenBank/DDBJ databases">
        <title>Genome sequencing of cyanobaciteial culture collection at National Institute for Environmental Studies (NIES).</title>
        <authorList>
            <person name="Hirose Y."/>
            <person name="Shimura Y."/>
            <person name="Fujisawa T."/>
            <person name="Nakamura Y."/>
            <person name="Kawachi M."/>
        </authorList>
    </citation>
    <scope>NUCLEOTIDE SEQUENCE [LARGE SCALE GENOMIC DNA]</scope>
    <source>
        <strain evidence="2 3">NIES-267</strain>
    </source>
</reference>
<sequence>MSQTVKGFHFKGIEKLIGPVAALLAFVCMFQWYIHGSLEPNSDPVFQKKQPPLIMEGGDPYIRALMRTISASEANVKRPYSVLYGGEQVSDLSKHPEKCVRIPIGPNTGNCSTAAGRYQVINTTWFKIAERYHPEQPMPMMFWASYSFEPQYQDRVVHDWLNNPKEWGVNISGLLRQGKINKVLKTLSPTWTSLGYGIETNSVSSSLPRIYQKVLKEELSAVTKAQ</sequence>
<keyword evidence="1" id="KW-1133">Transmembrane helix</keyword>
<evidence type="ECO:0000313" key="3">
    <source>
        <dbReference type="Proteomes" id="UP000218418"/>
    </source>
</evidence>
<dbReference type="AlphaFoldDB" id="A0A1Z4LZP8"/>
<evidence type="ECO:0000256" key="1">
    <source>
        <dbReference type="SAM" id="Phobius"/>
    </source>
</evidence>
<dbReference type="SUPFAM" id="SSF53955">
    <property type="entry name" value="Lysozyme-like"/>
    <property type="match status" value="1"/>
</dbReference>
<evidence type="ECO:0000313" key="2">
    <source>
        <dbReference type="EMBL" id="BAY86578.1"/>
    </source>
</evidence>
<organism evidence="2 3">
    <name type="scientific">Calothrix parasitica NIES-267</name>
    <dbReference type="NCBI Taxonomy" id="1973488"/>
    <lineage>
        <taxon>Bacteria</taxon>
        <taxon>Bacillati</taxon>
        <taxon>Cyanobacteriota</taxon>
        <taxon>Cyanophyceae</taxon>
        <taxon>Nostocales</taxon>
        <taxon>Calotrichaceae</taxon>
        <taxon>Calothrix</taxon>
    </lineage>
</organism>
<feature type="transmembrane region" description="Helical" evidence="1">
    <location>
        <begin position="16"/>
        <end position="34"/>
    </location>
</feature>
<keyword evidence="1" id="KW-0472">Membrane</keyword>
<dbReference type="GO" id="GO:0016787">
    <property type="term" value="F:hydrolase activity"/>
    <property type="evidence" value="ECO:0007669"/>
    <property type="project" value="UniProtKB-KW"/>
</dbReference>
<dbReference type="OrthoDB" id="481043at2"/>
<name>A0A1Z4LZP8_9CYAN</name>